<sequence length="69" mass="8144">MNAKQGDIFSEKIRFQPELLLETERVGNDKGQLEKCSHLLCPQWPNQRMVLVWNALYYLRKSGLGYYEP</sequence>
<gene>
    <name evidence="1" type="ORF">METZ01_LOCUS155615</name>
</gene>
<reference evidence="1" key="1">
    <citation type="submission" date="2018-05" db="EMBL/GenBank/DDBJ databases">
        <authorList>
            <person name="Lanie J.A."/>
            <person name="Ng W.-L."/>
            <person name="Kazmierczak K.M."/>
            <person name="Andrzejewski T.M."/>
            <person name="Davidsen T.M."/>
            <person name="Wayne K.J."/>
            <person name="Tettelin H."/>
            <person name="Glass J.I."/>
            <person name="Rusch D."/>
            <person name="Podicherti R."/>
            <person name="Tsui H.-C.T."/>
            <person name="Winkler M.E."/>
        </authorList>
    </citation>
    <scope>NUCLEOTIDE SEQUENCE</scope>
</reference>
<protein>
    <submittedName>
        <fullName evidence="1">Uncharacterized protein</fullName>
    </submittedName>
</protein>
<dbReference type="AlphaFoldDB" id="A0A382AN95"/>
<feature type="non-terminal residue" evidence="1">
    <location>
        <position position="69"/>
    </location>
</feature>
<proteinExistence type="predicted"/>
<dbReference type="EMBL" id="UINC01026036">
    <property type="protein sequence ID" value="SVB02761.1"/>
    <property type="molecule type" value="Genomic_DNA"/>
</dbReference>
<evidence type="ECO:0000313" key="1">
    <source>
        <dbReference type="EMBL" id="SVB02761.1"/>
    </source>
</evidence>
<accession>A0A382AN95</accession>
<organism evidence="1">
    <name type="scientific">marine metagenome</name>
    <dbReference type="NCBI Taxonomy" id="408172"/>
    <lineage>
        <taxon>unclassified sequences</taxon>
        <taxon>metagenomes</taxon>
        <taxon>ecological metagenomes</taxon>
    </lineage>
</organism>
<name>A0A382AN95_9ZZZZ</name>